<comment type="caution">
    <text evidence="1">The sequence shown here is derived from an EMBL/GenBank/DDBJ whole genome shotgun (WGS) entry which is preliminary data.</text>
</comment>
<reference evidence="1" key="1">
    <citation type="submission" date="2022-10" db="EMBL/GenBank/DDBJ databases">
        <title>Chryseobacterium babae sp. nov. isolated from the gut of the beetle Oryctes rhinoceros, and Chryseobacterium kimseyorum sp. nov., isolated from a stick insect rearing cage.</title>
        <authorList>
            <person name="Shelomi M."/>
            <person name="Han C.-J."/>
            <person name="Chen W.-M."/>
            <person name="Chen H.-K."/>
            <person name="Liaw S.-J."/>
            <person name="Muhle E."/>
            <person name="Clermont D."/>
        </authorList>
    </citation>
    <scope>NUCLEOTIDE SEQUENCE</scope>
    <source>
        <strain evidence="1">WLa1L2M3</strain>
    </source>
</reference>
<dbReference type="EMBL" id="JAPDHV010000007">
    <property type="protein sequence ID" value="MCW3162491.1"/>
    <property type="molecule type" value="Genomic_DNA"/>
</dbReference>
<protein>
    <submittedName>
        <fullName evidence="1">DUF2931 family protein</fullName>
    </submittedName>
</protein>
<name>A0ABT3HRS5_9FLAO</name>
<evidence type="ECO:0000313" key="2">
    <source>
        <dbReference type="Proteomes" id="UP001163719"/>
    </source>
</evidence>
<dbReference type="Proteomes" id="UP001163719">
    <property type="component" value="Unassembled WGS sequence"/>
</dbReference>
<organism evidence="1 2">
    <name type="scientific">Chryseobacterium oryctis</name>
    <dbReference type="NCBI Taxonomy" id="2952618"/>
    <lineage>
        <taxon>Bacteria</taxon>
        <taxon>Pseudomonadati</taxon>
        <taxon>Bacteroidota</taxon>
        <taxon>Flavobacteriia</taxon>
        <taxon>Flavobacteriales</taxon>
        <taxon>Weeksellaceae</taxon>
        <taxon>Chryseobacterium group</taxon>
        <taxon>Chryseobacterium</taxon>
    </lineage>
</organism>
<dbReference type="PROSITE" id="PS51257">
    <property type="entry name" value="PROKAR_LIPOPROTEIN"/>
    <property type="match status" value="1"/>
</dbReference>
<evidence type="ECO:0000313" key="1">
    <source>
        <dbReference type="EMBL" id="MCW3162491.1"/>
    </source>
</evidence>
<gene>
    <name evidence="1" type="ORF">OH806_14565</name>
</gene>
<dbReference type="InterPro" id="IPR021326">
    <property type="entry name" value="DUF2931"/>
</dbReference>
<keyword evidence="2" id="KW-1185">Reference proteome</keyword>
<proteinExistence type="predicted"/>
<dbReference type="Pfam" id="PF11153">
    <property type="entry name" value="DUF2931"/>
    <property type="match status" value="1"/>
</dbReference>
<sequence>MRTCYLLLLFLSLFSCQPKDKFSWNAGFSAPKNYVAGGPFVEYFYKGKSIGGTSSSVGINPGWGVTSGGYTGGDIYKDVPDSAVVSWTCGFDMVNYKGGFRLPREKMLNLFKEKATDSNTGKTTDYSLIVAGMAPGGNVSIWMQGGGENVEIDKFKANIISKDDRYDKSLITLWTSTGEEAKDILRYIKLHGIPYSVWEKGEREYNYDIGFVDKSKKINPSITNIITKDGSIFQYFNQSTSIYSIDTLTNSSNKNLSNNNLKKKNKLPVQMELKWKKRNSSNYYYRSIIVLPQDFESKFDFGENRLIIETLDDDFGNLYLLNSKGKQDIMKFKFDSYNNSDHRVIYSLPKGFVFPKWEGRERLTFPEIDYWQEK</sequence>
<accession>A0ABT3HRS5</accession>
<dbReference type="RefSeq" id="WP_264744408.1">
    <property type="nucleotide sequence ID" value="NZ_JAPDHV010000007.1"/>
</dbReference>